<name>A0A0M3DIA7_9FIRM</name>
<dbReference type="AlphaFoldDB" id="A0A0M3DIA7"/>
<dbReference type="PATRIC" id="fig|1629550.3.peg.1526"/>
<dbReference type="InterPro" id="IPR036390">
    <property type="entry name" value="WH_DNA-bd_sf"/>
</dbReference>
<keyword evidence="4" id="KW-0238">DNA-binding</keyword>
<evidence type="ECO:0000313" key="7">
    <source>
        <dbReference type="EMBL" id="KKY01122.1"/>
    </source>
</evidence>
<dbReference type="InterPro" id="IPR039422">
    <property type="entry name" value="MarR/SlyA-like"/>
</dbReference>
<dbReference type="InterPro" id="IPR055166">
    <property type="entry name" value="Transc_reg_Sar_Rot_HTH"/>
</dbReference>
<dbReference type="GO" id="GO:0003677">
    <property type="term" value="F:DNA binding"/>
    <property type="evidence" value="ECO:0007669"/>
    <property type="project" value="UniProtKB-KW"/>
</dbReference>
<dbReference type="EMBL" id="LBBT01000215">
    <property type="protein sequence ID" value="KKY01122.1"/>
    <property type="molecule type" value="Genomic_DNA"/>
</dbReference>
<evidence type="ECO:0000259" key="6">
    <source>
        <dbReference type="PROSITE" id="PS50995"/>
    </source>
</evidence>
<gene>
    <name evidence="7" type="ORF">VN21_10380</name>
</gene>
<dbReference type="GO" id="GO:0003700">
    <property type="term" value="F:DNA-binding transcription factor activity"/>
    <property type="evidence" value="ECO:0007669"/>
    <property type="project" value="InterPro"/>
</dbReference>
<sequence length="148" mass="17511">MHENLKLENQLCFKIYSVSKSIVRIYGPLLKEIDLTYPQYLTMMVLWEHKKLPFKEISSKLKMKTGTLTPILNKLESNGYLEKVKDENDDRKIYIVVTKKGLEIEGKAKDIPRRIAENLNLKEEDYIKYLHEFDGLVKKLDCIEKYIK</sequence>
<keyword evidence="8" id="KW-1185">Reference proteome</keyword>
<dbReference type="Proteomes" id="UP000034407">
    <property type="component" value="Unassembled WGS sequence"/>
</dbReference>
<evidence type="ECO:0000256" key="3">
    <source>
        <dbReference type="ARBA" id="ARBA00023015"/>
    </source>
</evidence>
<dbReference type="PRINTS" id="PR00598">
    <property type="entry name" value="HTHMARR"/>
</dbReference>
<comment type="caution">
    <text evidence="7">The sequence shown here is derived from an EMBL/GenBank/DDBJ whole genome shotgun (WGS) entry which is preliminary data.</text>
</comment>
<evidence type="ECO:0000256" key="4">
    <source>
        <dbReference type="ARBA" id="ARBA00023125"/>
    </source>
</evidence>
<dbReference type="SUPFAM" id="SSF46785">
    <property type="entry name" value="Winged helix' DNA-binding domain"/>
    <property type="match status" value="1"/>
</dbReference>
<dbReference type="PROSITE" id="PS50995">
    <property type="entry name" value="HTH_MARR_2"/>
    <property type="match status" value="1"/>
</dbReference>
<dbReference type="OrthoDB" id="9806864at2"/>
<dbReference type="PANTHER" id="PTHR33164">
    <property type="entry name" value="TRANSCRIPTIONAL REGULATOR, MARR FAMILY"/>
    <property type="match status" value="1"/>
</dbReference>
<reference evidence="7 8" key="1">
    <citation type="submission" date="2015-04" db="EMBL/GenBank/DDBJ databases">
        <title>Microcin producing Clostridium sp. JC272T.</title>
        <authorList>
            <person name="Jyothsna T."/>
            <person name="Sasikala C."/>
            <person name="Ramana C."/>
        </authorList>
    </citation>
    <scope>NUCLEOTIDE SEQUENCE [LARGE SCALE GENOMIC DNA]</scope>
    <source>
        <strain evidence="7 8">JC272</strain>
    </source>
</reference>
<dbReference type="InterPro" id="IPR036388">
    <property type="entry name" value="WH-like_DNA-bd_sf"/>
</dbReference>
<evidence type="ECO:0000313" key="8">
    <source>
        <dbReference type="Proteomes" id="UP000034407"/>
    </source>
</evidence>
<evidence type="ECO:0000256" key="2">
    <source>
        <dbReference type="ARBA" id="ARBA00022490"/>
    </source>
</evidence>
<keyword evidence="3" id="KW-0805">Transcription regulation</keyword>
<dbReference type="GO" id="GO:0006950">
    <property type="term" value="P:response to stress"/>
    <property type="evidence" value="ECO:0007669"/>
    <property type="project" value="TreeGrafter"/>
</dbReference>
<dbReference type="Gene3D" id="1.10.10.10">
    <property type="entry name" value="Winged helix-like DNA-binding domain superfamily/Winged helix DNA-binding domain"/>
    <property type="match status" value="1"/>
</dbReference>
<comment type="subcellular location">
    <subcellularLocation>
        <location evidence="1">Cytoplasm</location>
    </subcellularLocation>
</comment>
<dbReference type="RefSeq" id="WP_021428041.1">
    <property type="nucleotide sequence ID" value="NZ_JBCLWQ010000002.1"/>
</dbReference>
<accession>A0A0M3DIA7</accession>
<dbReference type="InterPro" id="IPR000835">
    <property type="entry name" value="HTH_MarR-typ"/>
</dbReference>
<evidence type="ECO:0000256" key="1">
    <source>
        <dbReference type="ARBA" id="ARBA00004496"/>
    </source>
</evidence>
<keyword evidence="2" id="KW-0963">Cytoplasm</keyword>
<dbReference type="GO" id="GO:0005737">
    <property type="term" value="C:cytoplasm"/>
    <property type="evidence" value="ECO:0007669"/>
    <property type="project" value="UniProtKB-SubCell"/>
</dbReference>
<dbReference type="Pfam" id="PF22381">
    <property type="entry name" value="Staph_reg_Sar_Rot"/>
    <property type="match status" value="1"/>
</dbReference>
<proteinExistence type="predicted"/>
<dbReference type="SMART" id="SM00347">
    <property type="entry name" value="HTH_MARR"/>
    <property type="match status" value="1"/>
</dbReference>
<organism evidence="7 8">
    <name type="scientific">Paraclostridium benzoelyticum</name>
    <dbReference type="NCBI Taxonomy" id="1629550"/>
    <lineage>
        <taxon>Bacteria</taxon>
        <taxon>Bacillati</taxon>
        <taxon>Bacillota</taxon>
        <taxon>Clostridia</taxon>
        <taxon>Peptostreptococcales</taxon>
        <taxon>Peptostreptococcaceae</taxon>
        <taxon>Paraclostridium</taxon>
    </lineage>
</organism>
<feature type="domain" description="HTH marR-type" evidence="6">
    <location>
        <begin position="8"/>
        <end position="145"/>
    </location>
</feature>
<protein>
    <recommendedName>
        <fullName evidence="6">HTH marR-type domain-containing protein</fullName>
    </recommendedName>
</protein>
<evidence type="ECO:0000256" key="5">
    <source>
        <dbReference type="ARBA" id="ARBA00023163"/>
    </source>
</evidence>
<keyword evidence="5" id="KW-0804">Transcription</keyword>
<dbReference type="PANTHER" id="PTHR33164:SF5">
    <property type="entry name" value="ORGANIC HYDROPEROXIDE RESISTANCE TRANSCRIPTIONAL REGULATOR"/>
    <property type="match status" value="1"/>
</dbReference>